<reference evidence="15" key="1">
    <citation type="submission" date="2023-09" db="UniProtKB">
        <authorList>
            <consortium name="Ensembl"/>
        </authorList>
    </citation>
    <scope>IDENTIFICATION</scope>
</reference>
<organism evidence="15">
    <name type="scientific">Stegastes partitus</name>
    <name type="common">bicolor damselfish</name>
    <dbReference type="NCBI Taxonomy" id="144197"/>
    <lineage>
        <taxon>Eukaryota</taxon>
        <taxon>Metazoa</taxon>
        <taxon>Chordata</taxon>
        <taxon>Craniata</taxon>
        <taxon>Vertebrata</taxon>
        <taxon>Euteleostomi</taxon>
        <taxon>Actinopterygii</taxon>
        <taxon>Neopterygii</taxon>
        <taxon>Teleostei</taxon>
        <taxon>Neoteleostei</taxon>
        <taxon>Acanthomorphata</taxon>
        <taxon>Ovalentaria</taxon>
        <taxon>Pomacentridae</taxon>
        <taxon>Stegastes</taxon>
    </lineage>
</organism>
<dbReference type="InterPro" id="IPR039731">
    <property type="entry name" value="Rce1"/>
</dbReference>
<dbReference type="PANTHER" id="PTHR13046:SF0">
    <property type="entry name" value="CAAX PRENYL PROTEASE 2"/>
    <property type="match status" value="1"/>
</dbReference>
<feature type="transmembrane region" description="Helical" evidence="13">
    <location>
        <begin position="107"/>
        <end position="126"/>
    </location>
</feature>
<evidence type="ECO:0000256" key="7">
    <source>
        <dbReference type="ARBA" id="ARBA00022989"/>
    </source>
</evidence>
<evidence type="ECO:0000256" key="10">
    <source>
        <dbReference type="ARBA" id="ARBA00047280"/>
    </source>
</evidence>
<evidence type="ECO:0000256" key="5">
    <source>
        <dbReference type="ARBA" id="ARBA00022801"/>
    </source>
</evidence>
<feature type="transmembrane region" description="Helical" evidence="13">
    <location>
        <begin position="264"/>
        <end position="283"/>
    </location>
</feature>
<evidence type="ECO:0000256" key="8">
    <source>
        <dbReference type="ARBA" id="ARBA00023136"/>
    </source>
</evidence>
<evidence type="ECO:0000256" key="3">
    <source>
        <dbReference type="ARBA" id="ARBA00022670"/>
    </source>
</evidence>
<keyword evidence="5" id="KW-0378">Hydrolase</keyword>
<protein>
    <recommendedName>
        <fullName evidence="12">CAAX prenyl protease 2</fullName>
        <ecNumber evidence="11">3.4.26.1</ecNumber>
    </recommendedName>
    <alternativeName>
        <fullName evidence="9">Farnesylated proteins-converting enzyme 2</fullName>
    </alternativeName>
</protein>
<keyword evidence="3" id="KW-0645">Protease</keyword>
<keyword evidence="7 13" id="KW-1133">Transmembrane helix</keyword>
<dbReference type="AlphaFoldDB" id="A0A3B5A9L3"/>
<evidence type="ECO:0000256" key="13">
    <source>
        <dbReference type="SAM" id="Phobius"/>
    </source>
</evidence>
<comment type="subcellular location">
    <subcellularLocation>
        <location evidence="1">Endoplasmic reticulum membrane</location>
        <topology evidence="1">Multi-pass membrane protein</topology>
    </subcellularLocation>
</comment>
<keyword evidence="4 13" id="KW-0812">Transmembrane</keyword>
<dbReference type="InterPro" id="IPR003675">
    <property type="entry name" value="Rce1/LyrA-like_dom"/>
</dbReference>
<evidence type="ECO:0000256" key="11">
    <source>
        <dbReference type="ARBA" id="ARBA00049729"/>
    </source>
</evidence>
<proteinExistence type="inferred from homology"/>
<dbReference type="GO" id="GO:0005789">
    <property type="term" value="C:endoplasmic reticulum membrane"/>
    <property type="evidence" value="ECO:0007669"/>
    <property type="project" value="UniProtKB-SubCell"/>
</dbReference>
<sequence length="305" mass="33639">MCLVALMGNSLQLLMHIKEFVLFLVMFTLQCWVSVLSCLLLACLYVGSLYVWRSSLPRNHPSVIKRRCVSVLLVSALSPACILSFQVDVSVLELMGVRMEGFVPASILPLLLTMVFYLGPFVHSAMDDPDDVQTWRLCVRDAVWLRNQVVAPVTEELVFRGAMLPMLVPCTGPTAAIFVAPLFFGVAHFHHIIEQRRLGKDSMSVILLVAGQLAYTHFLRARLIKSVICVSKGHVVGPVLCHSFCNSQGLPDVTSALQHPERPALLFSYLMGILLFLVLLFPLTDPFFYGAAPVCSLAPPPASVC</sequence>
<dbReference type="Ensembl" id="ENSSPAT00000014846.1">
    <property type="protein sequence ID" value="ENSSPAP00000014604.1"/>
    <property type="gene ID" value="ENSSPAG00000010961.1"/>
</dbReference>
<dbReference type="GeneTree" id="ENSGT00390000004124"/>
<evidence type="ECO:0000256" key="9">
    <source>
        <dbReference type="ARBA" id="ARBA00032607"/>
    </source>
</evidence>
<comment type="similarity">
    <text evidence="2">Belongs to the peptidase U48 family.</text>
</comment>
<comment type="catalytic activity">
    <reaction evidence="10">
        <text>Hydrolyzes the peptide bond -P2-(S-farnesyl or geranylgeranyl)C-P1'-P2'-P3'-COOH where P1' and P2' are amino acids with aliphatic sidechains and P3' is any C-terminal residue.</text>
        <dbReference type="EC" id="3.4.26.1"/>
    </reaction>
</comment>
<dbReference type="STRING" id="144197.ENSSPAP00000014604"/>
<evidence type="ECO:0000256" key="4">
    <source>
        <dbReference type="ARBA" id="ARBA00022692"/>
    </source>
</evidence>
<dbReference type="PANTHER" id="PTHR13046">
    <property type="entry name" value="PROTEASE U48 CAAX PRENYL PROTEASE RCE1"/>
    <property type="match status" value="1"/>
</dbReference>
<feature type="transmembrane region" description="Helical" evidence="13">
    <location>
        <begin position="20"/>
        <end position="47"/>
    </location>
</feature>
<dbReference type="GO" id="GO:0004222">
    <property type="term" value="F:metalloendopeptidase activity"/>
    <property type="evidence" value="ECO:0007669"/>
    <property type="project" value="InterPro"/>
</dbReference>
<dbReference type="EC" id="3.4.26.1" evidence="11"/>
<evidence type="ECO:0000256" key="12">
    <source>
        <dbReference type="ARBA" id="ARBA00049763"/>
    </source>
</evidence>
<evidence type="ECO:0000259" key="14">
    <source>
        <dbReference type="Pfam" id="PF02517"/>
    </source>
</evidence>
<evidence type="ECO:0000256" key="6">
    <source>
        <dbReference type="ARBA" id="ARBA00022824"/>
    </source>
</evidence>
<keyword evidence="6" id="KW-0256">Endoplasmic reticulum</keyword>
<feature type="transmembrane region" description="Helical" evidence="13">
    <location>
        <begin position="166"/>
        <end position="190"/>
    </location>
</feature>
<evidence type="ECO:0000313" key="15">
    <source>
        <dbReference type="Ensembl" id="ENSSPAP00000014604.1"/>
    </source>
</evidence>
<dbReference type="GO" id="GO:0071586">
    <property type="term" value="P:CAAX-box protein processing"/>
    <property type="evidence" value="ECO:0007669"/>
    <property type="project" value="InterPro"/>
</dbReference>
<keyword evidence="8 13" id="KW-0472">Membrane</keyword>
<dbReference type="Pfam" id="PF02517">
    <property type="entry name" value="Rce1-like"/>
    <property type="match status" value="1"/>
</dbReference>
<evidence type="ECO:0000256" key="2">
    <source>
        <dbReference type="ARBA" id="ARBA00006897"/>
    </source>
</evidence>
<feature type="domain" description="CAAX prenyl protease 2/Lysostaphin resistance protein A-like" evidence="14">
    <location>
        <begin position="143"/>
        <end position="246"/>
    </location>
</feature>
<feature type="transmembrane region" description="Helical" evidence="13">
    <location>
        <begin position="68"/>
        <end position="87"/>
    </location>
</feature>
<name>A0A3B5A9L3_9TELE</name>
<evidence type="ECO:0000256" key="1">
    <source>
        <dbReference type="ARBA" id="ARBA00004477"/>
    </source>
</evidence>
<accession>A0A3B5A9L3</accession>